<sequence>MALLLVICLFIISRVLFAIDIFVSKSQEYSMECITEFTGNGRSLTCTPTAPDLKEGNRWPDILGIGPAKSGSTHLSQLVMDEGIAIVGNATLGGRTCCGPELYWLLDEKEMSRGRHSYSKYFKTSPDFRTVFFEKTPHYSADMRVPYRARVFLGSQVKLIFTLRPPLALDASLYMHREAYTKKSYPEWVQERVDAYLGWIKCRKNFMQSTVTEDYHTDHITNSYLNKLLDSTSFDWRTSALIETHMSKHCAKEYDDTLNEALVVNGMRRWLHVYNNPEQWLCITTDMYKQENLVLQALRNFVRHSKEQVWTARNITHRLNLHSIKEPQYEGRLMMRLMEVHKDRYPEKINELNSTISRLGTFIDERRGCEDHIVFLRACGFIPPGFHACNKAIDKV</sequence>
<protein>
    <recommendedName>
        <fullName evidence="3">Sulfotransferase domain-containing protein</fullName>
    </recommendedName>
</protein>
<gene>
    <name evidence="2" type="ORF">ALAG00032_LOCUS6965</name>
</gene>
<dbReference type="SUPFAM" id="SSF52540">
    <property type="entry name" value="P-loop containing nucleoside triphosphate hydrolases"/>
    <property type="match status" value="1"/>
</dbReference>
<name>A0A7S3JXK7_9STRA</name>
<dbReference type="AlphaFoldDB" id="A0A7S3JXK7"/>
<dbReference type="EMBL" id="HBIJ01009988">
    <property type="protein sequence ID" value="CAE0366221.1"/>
    <property type="molecule type" value="Transcribed_RNA"/>
</dbReference>
<dbReference type="InterPro" id="IPR027417">
    <property type="entry name" value="P-loop_NTPase"/>
</dbReference>
<accession>A0A7S3JXK7</accession>
<keyword evidence="1" id="KW-0732">Signal</keyword>
<dbReference type="Gene3D" id="3.40.50.300">
    <property type="entry name" value="P-loop containing nucleotide triphosphate hydrolases"/>
    <property type="match status" value="1"/>
</dbReference>
<feature type="chain" id="PRO_5030533337" description="Sulfotransferase domain-containing protein" evidence="1">
    <location>
        <begin position="19"/>
        <end position="396"/>
    </location>
</feature>
<evidence type="ECO:0000256" key="1">
    <source>
        <dbReference type="SAM" id="SignalP"/>
    </source>
</evidence>
<evidence type="ECO:0000313" key="2">
    <source>
        <dbReference type="EMBL" id="CAE0366221.1"/>
    </source>
</evidence>
<evidence type="ECO:0008006" key="3">
    <source>
        <dbReference type="Google" id="ProtNLM"/>
    </source>
</evidence>
<feature type="signal peptide" evidence="1">
    <location>
        <begin position="1"/>
        <end position="18"/>
    </location>
</feature>
<reference evidence="2" key="1">
    <citation type="submission" date="2021-01" db="EMBL/GenBank/DDBJ databases">
        <authorList>
            <person name="Corre E."/>
            <person name="Pelletier E."/>
            <person name="Niang G."/>
            <person name="Scheremetjew M."/>
            <person name="Finn R."/>
            <person name="Kale V."/>
            <person name="Holt S."/>
            <person name="Cochrane G."/>
            <person name="Meng A."/>
            <person name="Brown T."/>
            <person name="Cohen L."/>
        </authorList>
    </citation>
    <scope>NUCLEOTIDE SEQUENCE</scope>
    <source>
        <strain evidence="2">CCMP1510</strain>
    </source>
</reference>
<organism evidence="2">
    <name type="scientific">Aureoumbra lagunensis</name>
    <dbReference type="NCBI Taxonomy" id="44058"/>
    <lineage>
        <taxon>Eukaryota</taxon>
        <taxon>Sar</taxon>
        <taxon>Stramenopiles</taxon>
        <taxon>Ochrophyta</taxon>
        <taxon>Pelagophyceae</taxon>
        <taxon>Pelagomonadales</taxon>
        <taxon>Aureoumbra</taxon>
    </lineage>
</organism>
<proteinExistence type="predicted"/>